<comment type="similarity">
    <text evidence="1">Belongs to the site-specific recombinase resolvase family.</text>
</comment>
<dbReference type="AlphaFoldDB" id="A0A6I6ANJ4"/>
<evidence type="ECO:0008006" key="7">
    <source>
        <dbReference type="Google" id="ProtNLM"/>
    </source>
</evidence>
<dbReference type="GO" id="GO:0003677">
    <property type="term" value="F:DNA binding"/>
    <property type="evidence" value="ECO:0007669"/>
    <property type="project" value="InterPro"/>
</dbReference>
<name>A0A6I6ANJ4_9PLAN</name>
<dbReference type="PANTHER" id="PTHR30461:SF26">
    <property type="entry name" value="RESOLVASE HOMOLOG YNEB"/>
    <property type="match status" value="1"/>
</dbReference>
<feature type="domain" description="Recombinase" evidence="4">
    <location>
        <begin position="231"/>
        <end position="361"/>
    </location>
</feature>
<dbReference type="Gene3D" id="3.90.1750.20">
    <property type="entry name" value="Putative Large Serine Recombinase, Chain B, Domain 2"/>
    <property type="match status" value="1"/>
</dbReference>
<evidence type="ECO:0000313" key="5">
    <source>
        <dbReference type="EMBL" id="QGQ26240.1"/>
    </source>
</evidence>
<dbReference type="Pfam" id="PF07508">
    <property type="entry name" value="Recombinase"/>
    <property type="match status" value="1"/>
</dbReference>
<dbReference type="InterPro" id="IPR006119">
    <property type="entry name" value="Resolv_N"/>
</dbReference>
<evidence type="ECO:0000259" key="4">
    <source>
        <dbReference type="PROSITE" id="PS51737"/>
    </source>
</evidence>
<dbReference type="Proteomes" id="UP000427281">
    <property type="component" value="Chromosome"/>
</dbReference>
<dbReference type="CDD" id="cd00338">
    <property type="entry name" value="Ser_Recombinase"/>
    <property type="match status" value="1"/>
</dbReference>
<dbReference type="KEGG" id="gim:F1728_27755"/>
<organism evidence="5 6">
    <name type="scientific">Gimesia benthica</name>
    <dbReference type="NCBI Taxonomy" id="2608982"/>
    <lineage>
        <taxon>Bacteria</taxon>
        <taxon>Pseudomonadati</taxon>
        <taxon>Planctomycetota</taxon>
        <taxon>Planctomycetia</taxon>
        <taxon>Planctomycetales</taxon>
        <taxon>Planctomycetaceae</taxon>
        <taxon>Gimesia</taxon>
    </lineage>
</organism>
<sequence length="815" mass="92839">MSVGWVAKPLLRSAFMLKPNYKTKVTRTREQIAQEREDLVLKTAGEIDAIVAEYHAKLPRKQAESIGAAYARFSSRFQESIADQIRVIFEAAIKAGIFIPREKIFYDLAVSGKKERRSGFNQLKEAIENKEFEVLLVFTTSRLYRKNYKSMQFVEEELVERGLRAIFVKSGLDTADGDNWRMMLQMYSFLDEIYAGMHSAHIQAAHETLFLQGMVCTSLSLGYTGQDVPGQFTKQKRPRQKIVIDPETAPWIKKIFDWYVAGKSMDRIAQDLNGDPNAPAPNKSLTGIWTHELVRKHLMRPAYRGFWCYGAKETEWLSKKDYAKQVERDEPLKSQQFEYLRIISDEQWYRVQDLLANEKQKSGRKPLDKVQEARPRLLRQLFVCPEHGRKLVVGGPYGRSLLCPLCRATKAEDRPLYTHLNRELALQLTCEKLVELIRSDSELVLEIIVACQQAAESVQKPDPERLSQLRSEAKKLMSKIEFNRRSPGESDAEQKQTELLLKELRGQYAAVSVELTSLETAQSQGVVIPTAEEVTALLDEFGNLIASASFSEDETDFRIARRIIDLLTGGQIDLYQMGERRQNKGWLQGRFVVDVVSAVSSQLTGLTADAGQRQGKEVIIDYKAEKLIDRQAEEAKALSDEGLLCKQIAKEMGKSRSYITVLIKHWFRSRGLPVPDGRRRRKQLPNKQESLPLYRQLADEAVQLADQGLPYLVIARKLKTNDTIIGKAISWWHTSRNLPVPTADDRRKKTLSKAKELYEQGILIKDMAPDFDYGPRGLTLALRKFYAELGETMPDGRSRRGNARSGEPVNGNSKN</sequence>
<dbReference type="InterPro" id="IPR050639">
    <property type="entry name" value="SSR_resolvase"/>
</dbReference>
<dbReference type="InterPro" id="IPR036162">
    <property type="entry name" value="Resolvase-like_N_sf"/>
</dbReference>
<dbReference type="SMART" id="SM00857">
    <property type="entry name" value="Resolvase"/>
    <property type="match status" value="1"/>
</dbReference>
<gene>
    <name evidence="5" type="ORF">F1728_27755</name>
</gene>
<dbReference type="SUPFAM" id="SSF53041">
    <property type="entry name" value="Resolvase-like"/>
    <property type="match status" value="1"/>
</dbReference>
<proteinExistence type="inferred from homology"/>
<dbReference type="PROSITE" id="PS51736">
    <property type="entry name" value="RECOMBINASES_3"/>
    <property type="match status" value="1"/>
</dbReference>
<dbReference type="InterPro" id="IPR011109">
    <property type="entry name" value="DNA_bind_recombinase_dom"/>
</dbReference>
<dbReference type="Pfam" id="PF00239">
    <property type="entry name" value="Resolvase"/>
    <property type="match status" value="1"/>
</dbReference>
<evidence type="ECO:0000256" key="2">
    <source>
        <dbReference type="SAM" id="MobiDB-lite"/>
    </source>
</evidence>
<feature type="domain" description="Resolvase/invertase-type recombinase catalytic" evidence="3">
    <location>
        <begin position="66"/>
        <end position="213"/>
    </location>
</feature>
<accession>A0A6I6ANJ4</accession>
<dbReference type="PANTHER" id="PTHR30461">
    <property type="entry name" value="DNA-INVERTASE FROM LAMBDOID PROPHAGE"/>
    <property type="match status" value="1"/>
</dbReference>
<dbReference type="EMBL" id="CP043930">
    <property type="protein sequence ID" value="QGQ26240.1"/>
    <property type="molecule type" value="Genomic_DNA"/>
</dbReference>
<evidence type="ECO:0000256" key="1">
    <source>
        <dbReference type="ARBA" id="ARBA00009913"/>
    </source>
</evidence>
<dbReference type="InterPro" id="IPR038109">
    <property type="entry name" value="DNA_bind_recomb_sf"/>
</dbReference>
<protein>
    <recommendedName>
        <fullName evidence="7">Recombinase family protein</fullName>
    </recommendedName>
</protein>
<dbReference type="PROSITE" id="PS51737">
    <property type="entry name" value="RECOMBINASE_DNA_BIND"/>
    <property type="match status" value="1"/>
</dbReference>
<keyword evidence="6" id="KW-1185">Reference proteome</keyword>
<feature type="region of interest" description="Disordered" evidence="2">
    <location>
        <begin position="792"/>
        <end position="815"/>
    </location>
</feature>
<evidence type="ECO:0000313" key="6">
    <source>
        <dbReference type="Proteomes" id="UP000427281"/>
    </source>
</evidence>
<dbReference type="Gene3D" id="3.40.50.1390">
    <property type="entry name" value="Resolvase, N-terminal catalytic domain"/>
    <property type="match status" value="1"/>
</dbReference>
<evidence type="ECO:0000259" key="3">
    <source>
        <dbReference type="PROSITE" id="PS51736"/>
    </source>
</evidence>
<dbReference type="GO" id="GO:0000150">
    <property type="term" value="F:DNA strand exchange activity"/>
    <property type="evidence" value="ECO:0007669"/>
    <property type="project" value="InterPro"/>
</dbReference>
<reference evidence="5 6" key="1">
    <citation type="submission" date="2019-09" db="EMBL/GenBank/DDBJ databases">
        <title>Gimesia benthica sp. nov., a novel bacterium isolated from deep-sea water of the Northwest Indian Ocean.</title>
        <authorList>
            <person name="Dai X."/>
        </authorList>
    </citation>
    <scope>NUCLEOTIDE SEQUENCE [LARGE SCALE GENOMIC DNA]</scope>
    <source>
        <strain evidence="5 6">E7</strain>
    </source>
</reference>